<evidence type="ECO:0000256" key="5">
    <source>
        <dbReference type="ARBA" id="ARBA00022692"/>
    </source>
</evidence>
<evidence type="ECO:0000313" key="14">
    <source>
        <dbReference type="Proteomes" id="UP000231702"/>
    </source>
</evidence>
<dbReference type="EMBL" id="PGTD01000016">
    <property type="protein sequence ID" value="PJE28764.1"/>
    <property type="molecule type" value="Genomic_DNA"/>
</dbReference>
<keyword evidence="12" id="KW-0675">Receptor</keyword>
<organism evidence="12 13">
    <name type="scientific">Pseudooceanicola antarcticus</name>
    <dbReference type="NCBI Taxonomy" id="1247613"/>
    <lineage>
        <taxon>Bacteria</taxon>
        <taxon>Pseudomonadati</taxon>
        <taxon>Pseudomonadota</taxon>
        <taxon>Alphaproteobacteria</taxon>
        <taxon>Rhodobacterales</taxon>
        <taxon>Paracoccaceae</taxon>
        <taxon>Pseudooceanicola</taxon>
    </lineage>
</organism>
<keyword evidence="5 8" id="KW-0812">Transmembrane</keyword>
<dbReference type="SUPFAM" id="SSF56935">
    <property type="entry name" value="Porins"/>
    <property type="match status" value="1"/>
</dbReference>
<evidence type="ECO:0000259" key="10">
    <source>
        <dbReference type="Pfam" id="PF07715"/>
    </source>
</evidence>
<feature type="domain" description="TonB-dependent receptor plug" evidence="10">
    <location>
        <begin position="45"/>
        <end position="157"/>
    </location>
</feature>
<comment type="subcellular location">
    <subcellularLocation>
        <location evidence="1 8">Cell outer membrane</location>
        <topology evidence="1 8">Multi-pass membrane protein</topology>
    </subcellularLocation>
</comment>
<dbReference type="EMBL" id="OBEA01000002">
    <property type="protein sequence ID" value="SNY48326.1"/>
    <property type="molecule type" value="Genomic_DNA"/>
</dbReference>
<keyword evidence="4 8" id="KW-1134">Transmembrane beta strand</keyword>
<dbReference type="RefSeq" id="WP_097145144.1">
    <property type="nucleotide sequence ID" value="NZ_OBEA01000002.1"/>
</dbReference>
<keyword evidence="3 8" id="KW-0813">Transport</keyword>
<keyword evidence="7 8" id="KW-0998">Cell outer membrane</keyword>
<evidence type="ECO:0000256" key="3">
    <source>
        <dbReference type="ARBA" id="ARBA00022448"/>
    </source>
</evidence>
<evidence type="ECO:0000256" key="4">
    <source>
        <dbReference type="ARBA" id="ARBA00022452"/>
    </source>
</evidence>
<name>A0A285IMJ1_9RHOB</name>
<dbReference type="InterPro" id="IPR037066">
    <property type="entry name" value="Plug_dom_sf"/>
</dbReference>
<evidence type="ECO:0000313" key="13">
    <source>
        <dbReference type="Proteomes" id="UP000231655"/>
    </source>
</evidence>
<dbReference type="PANTHER" id="PTHR30069:SF41">
    <property type="entry name" value="HEME_HEMOPEXIN UTILIZATION PROTEIN C"/>
    <property type="match status" value="1"/>
</dbReference>
<reference evidence="12 13" key="1">
    <citation type="submission" date="2017-09" db="EMBL/GenBank/DDBJ databases">
        <authorList>
            <person name="Ehlers B."/>
            <person name="Leendertz F.H."/>
        </authorList>
    </citation>
    <scope>NUCLEOTIDE SEQUENCE [LARGE SCALE GENOMIC DNA]</scope>
    <source>
        <strain evidence="12 13">CGMCC 1.12662</strain>
    </source>
</reference>
<protein>
    <submittedName>
        <fullName evidence="12">Hemoglobin/transferrin/lactoferrin receptor protein</fullName>
    </submittedName>
    <submittedName>
        <fullName evidence="11">Ligand-gated channel</fullName>
    </submittedName>
</protein>
<dbReference type="InterPro" id="IPR039426">
    <property type="entry name" value="TonB-dep_rcpt-like"/>
</dbReference>
<dbReference type="GO" id="GO:0044718">
    <property type="term" value="P:siderophore transmembrane transport"/>
    <property type="evidence" value="ECO:0007669"/>
    <property type="project" value="TreeGrafter"/>
</dbReference>
<sequence length="664" mass="72168">MPARHPVRALLLCSAAFSLPAFAFAQDAMIELAPITVQSKREVQTDTALAETIVDAEEIQDRQADTIADLIETAPGVNLINGGTPTGSGINIRGFGASGSYGTDSKVGVFVGGASKGSEELYRIGTQLYTDPNLYREAKVLRGVGGTLEYGSGFFGGMIRLEPIQAADMTDGEPGFKLRQLLQYSSNGDGAVSSTTLAWQPNDWMELLANYTWRDTGLPTDPNGAELTTDNSVLPSWLINSRFTFGNSGEQQLSFLLSETESEELDVPYDSFSWDNSMFGNVDRRVKDRTAALRYEYASPTSDLLNLHAELSYSDQDINLEDLGGGMFPLDLKDADYRYETTALLVKNTANIHGALASHELRTGVELQHRERFNSNSDAPGGIDKRLSLFLVDDITMGALTLTPQLRAEKQWVSGTKYGYGEYENDTLMGGVSALYDLGGGFSVLGGLHYNESLPIIDDIAGSNADDFMNTVEKATTIEAGFAYEGADLLADGDALSFKLLAYDTHVWDNTTYGMRAGPGTTVHYDAIDLWGAEIEANYSMASGFYVDANANIARGSYTLGADRGDFSGVPNDELRLSLGRKFGDELDLSWEAVFAADMDRASTSSDGYVVHNLRATYKPQLGMFEGTEVRLGIENLLDEVYKPHLAQRNGPGRTIKVSLAKTF</sequence>
<dbReference type="Gene3D" id="2.170.130.10">
    <property type="entry name" value="TonB-dependent receptor, plug domain"/>
    <property type="match status" value="1"/>
</dbReference>
<dbReference type="AlphaFoldDB" id="A0A285IMJ1"/>
<dbReference type="Pfam" id="PF07715">
    <property type="entry name" value="Plug"/>
    <property type="match status" value="1"/>
</dbReference>
<dbReference type="PROSITE" id="PS52016">
    <property type="entry name" value="TONB_DEPENDENT_REC_3"/>
    <property type="match status" value="1"/>
</dbReference>
<dbReference type="GO" id="GO:0015344">
    <property type="term" value="F:siderophore uptake transmembrane transporter activity"/>
    <property type="evidence" value="ECO:0007669"/>
    <property type="project" value="TreeGrafter"/>
</dbReference>
<evidence type="ECO:0000256" key="9">
    <source>
        <dbReference type="SAM" id="SignalP"/>
    </source>
</evidence>
<feature type="signal peptide" evidence="9">
    <location>
        <begin position="1"/>
        <end position="25"/>
    </location>
</feature>
<feature type="chain" id="PRO_5012267322" evidence="9">
    <location>
        <begin position="26"/>
        <end position="664"/>
    </location>
</feature>
<dbReference type="Proteomes" id="UP000231655">
    <property type="component" value="Unassembled WGS sequence"/>
</dbReference>
<evidence type="ECO:0000256" key="8">
    <source>
        <dbReference type="PROSITE-ProRule" id="PRU01360"/>
    </source>
</evidence>
<evidence type="ECO:0000256" key="6">
    <source>
        <dbReference type="ARBA" id="ARBA00023136"/>
    </source>
</evidence>
<reference evidence="11 14" key="2">
    <citation type="journal article" date="2018" name="Int. J. Syst. Evol. Microbiol.">
        <title>Pseudooceanicola lipolyticus sp. nov., a marine alphaproteobacterium, reclassification of Oceanicola flagellatus as Pseudooceanicola flagellatus comb. nov. and emended description of the genus Pseudooceanicola.</title>
        <authorList>
            <person name="Huang M.-M."/>
            <person name="Guo L.-L."/>
            <person name="Wu Y.-H."/>
            <person name="Lai Q.-L."/>
            <person name="Shao Z.-Z."/>
            <person name="Wang C.-S."/>
            <person name="Wu M."/>
            <person name="Xu X.-W."/>
        </authorList>
    </citation>
    <scope>NUCLEOTIDE SEQUENCE [LARGE SCALE GENOMIC DNA]</scope>
    <source>
        <strain evidence="11 14">Ar-45</strain>
    </source>
</reference>
<dbReference type="GO" id="GO:0009279">
    <property type="term" value="C:cell outer membrane"/>
    <property type="evidence" value="ECO:0007669"/>
    <property type="project" value="UniProtKB-SubCell"/>
</dbReference>
<keyword evidence="9" id="KW-0732">Signal</keyword>
<dbReference type="Gene3D" id="2.40.170.20">
    <property type="entry name" value="TonB-dependent receptor, beta-barrel domain"/>
    <property type="match status" value="1"/>
</dbReference>
<dbReference type="PANTHER" id="PTHR30069">
    <property type="entry name" value="TONB-DEPENDENT OUTER MEMBRANE RECEPTOR"/>
    <property type="match status" value="1"/>
</dbReference>
<evidence type="ECO:0000256" key="1">
    <source>
        <dbReference type="ARBA" id="ARBA00004571"/>
    </source>
</evidence>
<dbReference type="Proteomes" id="UP000231702">
    <property type="component" value="Unassembled WGS sequence"/>
</dbReference>
<comment type="similarity">
    <text evidence="2 8">Belongs to the TonB-dependent receptor family.</text>
</comment>
<keyword evidence="14" id="KW-1185">Reference proteome</keyword>
<dbReference type="InterPro" id="IPR012910">
    <property type="entry name" value="Plug_dom"/>
</dbReference>
<dbReference type="OrthoDB" id="9796221at2"/>
<gene>
    <name evidence="11" type="ORF">CVM39_09845</name>
    <name evidence="12" type="ORF">SAMN06297129_1400</name>
</gene>
<evidence type="ECO:0000313" key="11">
    <source>
        <dbReference type="EMBL" id="PJE28764.1"/>
    </source>
</evidence>
<keyword evidence="6 8" id="KW-0472">Membrane</keyword>
<evidence type="ECO:0000256" key="7">
    <source>
        <dbReference type="ARBA" id="ARBA00023237"/>
    </source>
</evidence>
<dbReference type="InterPro" id="IPR036942">
    <property type="entry name" value="Beta-barrel_TonB_sf"/>
</dbReference>
<accession>A0A285IMJ1</accession>
<evidence type="ECO:0000256" key="2">
    <source>
        <dbReference type="ARBA" id="ARBA00009810"/>
    </source>
</evidence>
<proteinExistence type="inferred from homology"/>
<evidence type="ECO:0000313" key="12">
    <source>
        <dbReference type="EMBL" id="SNY48326.1"/>
    </source>
</evidence>